<name>A0A8C5F9Q9_GADMO</name>
<proteinExistence type="inferred from homology"/>
<evidence type="ECO:0000256" key="7">
    <source>
        <dbReference type="ARBA" id="ARBA00045869"/>
    </source>
</evidence>
<dbReference type="OMA" id="RHVVCTH"/>
<organism evidence="9 10">
    <name type="scientific">Gadus morhua</name>
    <name type="common">Atlantic cod</name>
    <dbReference type="NCBI Taxonomy" id="8049"/>
    <lineage>
        <taxon>Eukaryota</taxon>
        <taxon>Metazoa</taxon>
        <taxon>Chordata</taxon>
        <taxon>Craniata</taxon>
        <taxon>Vertebrata</taxon>
        <taxon>Euteleostomi</taxon>
        <taxon>Actinopterygii</taxon>
        <taxon>Neopterygii</taxon>
        <taxon>Teleostei</taxon>
        <taxon>Neoteleostei</taxon>
        <taxon>Acanthomorphata</taxon>
        <taxon>Zeiogadaria</taxon>
        <taxon>Gadariae</taxon>
        <taxon>Gadiformes</taxon>
        <taxon>Gadoidei</taxon>
        <taxon>Gadidae</taxon>
        <taxon>Gadus</taxon>
    </lineage>
</organism>
<dbReference type="InterPro" id="IPR039344">
    <property type="entry name" value="MBLAC1"/>
</dbReference>
<dbReference type="AlphaFoldDB" id="A0A8C5F9Q9"/>
<evidence type="ECO:0000313" key="9">
    <source>
        <dbReference type="Ensembl" id="ENSGMOP00000019777.2"/>
    </source>
</evidence>
<dbReference type="InterPro" id="IPR001279">
    <property type="entry name" value="Metallo-B-lactamas"/>
</dbReference>
<accession>A0A8C5F9Q9</accession>
<dbReference type="SMART" id="SM00849">
    <property type="entry name" value="Lactamase_B"/>
    <property type="match status" value="1"/>
</dbReference>
<dbReference type="InterPro" id="IPR036866">
    <property type="entry name" value="RibonucZ/Hydroxyglut_hydro"/>
</dbReference>
<comment type="subcellular location">
    <subcellularLocation>
        <location evidence="1">Cytoplasm</location>
        <location evidence="1">Cytosol</location>
    </subcellularLocation>
</comment>
<dbReference type="RefSeq" id="XP_030194127.1">
    <property type="nucleotide sequence ID" value="XM_030338267.1"/>
</dbReference>
<comment type="subunit">
    <text evidence="3">Homodimer.</text>
</comment>
<keyword evidence="10" id="KW-1185">Reference proteome</keyword>
<evidence type="ECO:0000256" key="3">
    <source>
        <dbReference type="ARBA" id="ARBA00011738"/>
    </source>
</evidence>
<dbReference type="Gene3D" id="3.60.15.10">
    <property type="entry name" value="Ribonuclease Z/Hydroxyacylglutathione hydrolase-like"/>
    <property type="match status" value="1"/>
</dbReference>
<dbReference type="GeneID" id="115529496"/>
<evidence type="ECO:0000256" key="4">
    <source>
        <dbReference type="ARBA" id="ARBA00014856"/>
    </source>
</evidence>
<comment type="catalytic activity">
    <reaction evidence="6">
        <text>a ribonucleotidyl-ribonucleotide-RNA + H2O = a 3'-end ribonucleotide-RNA + a 5'-end 5'-phospho-ribonucleoside-RNA + H(+)</text>
        <dbReference type="Rhea" id="RHEA:68096"/>
        <dbReference type="Rhea" id="RHEA-COMP:15179"/>
        <dbReference type="Rhea" id="RHEA-COMP:17355"/>
        <dbReference type="Rhea" id="RHEA-COMP:17428"/>
        <dbReference type="ChEBI" id="CHEBI:15377"/>
        <dbReference type="ChEBI" id="CHEBI:15378"/>
        <dbReference type="ChEBI" id="CHEBI:74896"/>
        <dbReference type="ChEBI" id="CHEBI:138282"/>
        <dbReference type="ChEBI" id="CHEBI:173118"/>
    </reaction>
    <physiologicalReaction direction="left-to-right" evidence="6">
        <dbReference type="Rhea" id="RHEA:68097"/>
    </physiologicalReaction>
</comment>
<dbReference type="OrthoDB" id="10250730at2759"/>
<evidence type="ECO:0000313" key="10">
    <source>
        <dbReference type="Proteomes" id="UP000694546"/>
    </source>
</evidence>
<dbReference type="Pfam" id="PF00753">
    <property type="entry name" value="Lactamase_B"/>
    <property type="match status" value="1"/>
</dbReference>
<dbReference type="Proteomes" id="UP000694546">
    <property type="component" value="Chromosome 17"/>
</dbReference>
<dbReference type="CDD" id="cd07711">
    <property type="entry name" value="MBLAC1-like_MBL-fold"/>
    <property type="match status" value="1"/>
</dbReference>
<sequence>MHCIAMESEESSVSGQANATLCTESRVLDFPGNPYSVSVLKVGYCVSQPDGYFRADGTVTLVTGPRTILVDTGGPWDRDLLLTTLRERGLETGDVDWVVGTHGHSDHIGNLGLFQKSMIVVGCDISEGDRYTPNQLAEGKPYHIDEHVSIVPTPGHTGHDVSLEVRGTSTGIVLVAGDLFECCGDRESWQALSENATVQVVNRKRALRNADVIIPGHGLPFMTHRNPKDYDGW</sequence>
<dbReference type="GO" id="GO:0005829">
    <property type="term" value="C:cytosol"/>
    <property type="evidence" value="ECO:0007669"/>
    <property type="project" value="UniProtKB-SubCell"/>
</dbReference>
<reference evidence="9" key="2">
    <citation type="submission" date="2025-09" db="UniProtKB">
        <authorList>
            <consortium name="Ensembl"/>
        </authorList>
    </citation>
    <scope>IDENTIFICATION</scope>
</reference>
<gene>
    <name evidence="9" type="primary">mblac1</name>
</gene>
<evidence type="ECO:0000256" key="2">
    <source>
        <dbReference type="ARBA" id="ARBA00006759"/>
    </source>
</evidence>
<protein>
    <recommendedName>
        <fullName evidence="4">Metallo-beta-lactamase domain-containing protein 1</fullName>
    </recommendedName>
    <alternativeName>
        <fullName evidence="5">Endoribonuclease MBLAC1</fullName>
    </alternativeName>
</protein>
<dbReference type="GeneTree" id="ENSGT00390000016193"/>
<evidence type="ECO:0000256" key="1">
    <source>
        <dbReference type="ARBA" id="ARBA00004514"/>
    </source>
</evidence>
<dbReference type="PANTHER" id="PTHR23200">
    <property type="entry name" value="METALLO-BETA-LACTAMASE DOMAIN-CONTAINING PROTEIN 1"/>
    <property type="match status" value="1"/>
</dbReference>
<evidence type="ECO:0000259" key="8">
    <source>
        <dbReference type="SMART" id="SM00849"/>
    </source>
</evidence>
<comment type="similarity">
    <text evidence="2">Belongs to the metallo-beta-lactamase superfamily. Glyoxalase II family.</text>
</comment>
<dbReference type="SUPFAM" id="SSF56281">
    <property type="entry name" value="Metallo-hydrolase/oxidoreductase"/>
    <property type="match status" value="1"/>
</dbReference>
<feature type="domain" description="Metallo-beta-lactamase" evidence="8">
    <location>
        <begin position="56"/>
        <end position="217"/>
    </location>
</feature>
<dbReference type="CTD" id="255374"/>
<evidence type="ECO:0000256" key="6">
    <source>
        <dbReference type="ARBA" id="ARBA00044690"/>
    </source>
</evidence>
<dbReference type="PANTHER" id="PTHR23200:SF48">
    <property type="entry name" value="METALLO-BETA-LACTAMASE DOMAIN-CONTAINING PROTEIN 1"/>
    <property type="match status" value="1"/>
</dbReference>
<dbReference type="KEGG" id="gmh:115529496"/>
<reference evidence="9" key="1">
    <citation type="submission" date="2025-08" db="UniProtKB">
        <authorList>
            <consortium name="Ensembl"/>
        </authorList>
    </citation>
    <scope>IDENTIFICATION</scope>
</reference>
<evidence type="ECO:0000256" key="5">
    <source>
        <dbReference type="ARBA" id="ARBA00032988"/>
    </source>
</evidence>
<dbReference type="Ensembl" id="ENSGMOT00000020258.2">
    <property type="protein sequence ID" value="ENSGMOP00000019777.2"/>
    <property type="gene ID" value="ENSGMOG00000018392.2"/>
</dbReference>
<comment type="function">
    <text evidence="7">Endoribonuclease that catalyzes the hydrolysis of histone-coding pre-mRNA 3'-end. Involved in histone pre-mRNA processing during the S-phase of the cell cycle, which is required for entering/progressing through S-phase. Cleaves histone pre-mRNA at a major and a minor cleavage site after the 5'-ACCCA-3' and the 5'-ACCCACA-3' sequence, respectively, and located downstream of the stem-loop. May require the presence of the HDE element located at the histone pre-RNA 3'-end to avoid non-specific cleavage.</text>
</comment>